<dbReference type="PANTHER" id="PTHR11138">
    <property type="entry name" value="METHIONYL-TRNA FORMYLTRANSFERASE"/>
    <property type="match status" value="1"/>
</dbReference>
<dbReference type="EMBL" id="AP012029">
    <property type="protein sequence ID" value="BAJ64108.1"/>
    <property type="molecule type" value="Genomic_DNA"/>
</dbReference>
<protein>
    <recommendedName>
        <fullName evidence="2 5">Methionyl-tRNA formyltransferase</fullName>
        <ecNumber evidence="2 5">2.1.2.9</ecNumber>
    </recommendedName>
</protein>
<dbReference type="SUPFAM" id="SSF53328">
    <property type="entry name" value="Formyltransferase"/>
    <property type="match status" value="1"/>
</dbReference>
<reference evidence="8 9" key="1">
    <citation type="submission" date="2010-12" db="EMBL/GenBank/DDBJ databases">
        <title>Whole genome sequence of Anaerolinea thermophila UNI-1.</title>
        <authorList>
            <person name="Narita-Yamada S."/>
            <person name="Kishi E."/>
            <person name="Watanabe Y."/>
            <person name="Takasaki K."/>
            <person name="Ankai A."/>
            <person name="Oguchi A."/>
            <person name="Fukui S."/>
            <person name="Takahashi M."/>
            <person name="Yashiro I."/>
            <person name="Hosoyama A."/>
            <person name="Sekiguchi Y."/>
            <person name="Hanada S."/>
            <person name="Fujita N."/>
        </authorList>
    </citation>
    <scope>NUCLEOTIDE SEQUENCE [LARGE SCALE GENOMIC DNA]</scope>
    <source>
        <strain evidence="9">DSM 14523 / JCM 11388 / NBRC 100420 / UNI-1</strain>
    </source>
</reference>
<accession>E8MXM7</accession>
<comment type="similarity">
    <text evidence="1 5">Belongs to the Fmt family.</text>
</comment>
<evidence type="ECO:0000256" key="2">
    <source>
        <dbReference type="ARBA" id="ARBA00012261"/>
    </source>
</evidence>
<dbReference type="PROSITE" id="PS00373">
    <property type="entry name" value="GART"/>
    <property type="match status" value="1"/>
</dbReference>
<feature type="domain" description="Formyl transferase C-terminal" evidence="7">
    <location>
        <begin position="205"/>
        <end position="299"/>
    </location>
</feature>
<dbReference type="PANTHER" id="PTHR11138:SF5">
    <property type="entry name" value="METHIONYL-TRNA FORMYLTRANSFERASE, MITOCHONDRIAL"/>
    <property type="match status" value="1"/>
</dbReference>
<evidence type="ECO:0000256" key="5">
    <source>
        <dbReference type="HAMAP-Rule" id="MF_00182"/>
    </source>
</evidence>
<dbReference type="InterPro" id="IPR002376">
    <property type="entry name" value="Formyl_transf_N"/>
</dbReference>
<dbReference type="EC" id="2.1.2.9" evidence="2 5"/>
<dbReference type="Pfam" id="PF00551">
    <property type="entry name" value="Formyl_trans_N"/>
    <property type="match status" value="1"/>
</dbReference>
<proteinExistence type="inferred from homology"/>
<gene>
    <name evidence="5 8" type="primary">fmt</name>
    <name evidence="8" type="ordered locus">ANT_20820</name>
</gene>
<dbReference type="Proteomes" id="UP000008922">
    <property type="component" value="Chromosome"/>
</dbReference>
<dbReference type="FunCoup" id="E8MXM7">
    <property type="interactions" value="385"/>
</dbReference>
<sequence>MLPKVVFMGSPEFALPTLKALAEHYPVVGVVTQPDRPAGRGNMLTPPPVKVLAQQLGIEVFQPEKLRNPEAMEKLRTWSPDLIVVAAFGQILRQAVLDLPQFGCINVHASLLPRWRGASPIQAAILHGDIVTGVTIMKMDAGIDTGPILAQREVAIQPDDTAGSLSDRLAEEGANLLIEVLPEYLTGRLHPKPQPEEGATYAKMLTKEEGHLNFEESVHQLVNRVRAYHPWPSAYTFWNGQMLKIHRAQAVQDSQATLGKRKVIEGYPAIGASDGWLVLLEVQPAGKRAMDGKDFLRGARSWSEE</sequence>
<dbReference type="SUPFAM" id="SSF50486">
    <property type="entry name" value="FMT C-terminal domain-like"/>
    <property type="match status" value="1"/>
</dbReference>
<dbReference type="InterPro" id="IPR041711">
    <property type="entry name" value="Met-tRNA-FMT_N"/>
</dbReference>
<dbReference type="InterPro" id="IPR044135">
    <property type="entry name" value="Met-tRNA-FMT_C"/>
</dbReference>
<organism evidence="8 9">
    <name type="scientific">Anaerolinea thermophila (strain DSM 14523 / JCM 11388 / NBRC 100420 / UNI-1)</name>
    <dbReference type="NCBI Taxonomy" id="926569"/>
    <lineage>
        <taxon>Bacteria</taxon>
        <taxon>Bacillati</taxon>
        <taxon>Chloroflexota</taxon>
        <taxon>Anaerolineae</taxon>
        <taxon>Anaerolineales</taxon>
        <taxon>Anaerolineaceae</taxon>
        <taxon>Anaerolinea</taxon>
    </lineage>
</organism>
<comment type="function">
    <text evidence="5">Attaches a formyl group to the free amino group of methionyl-tRNA(fMet). The formyl group appears to play a dual role in the initiator identity of N-formylmethionyl-tRNA by promoting its recognition by IF2 and preventing the misappropriation of this tRNA by the elongation apparatus.</text>
</comment>
<dbReference type="STRING" id="926569.ANT_20820"/>
<dbReference type="InParanoid" id="E8MXM7"/>
<dbReference type="InterPro" id="IPR005794">
    <property type="entry name" value="Fmt"/>
</dbReference>
<dbReference type="Gene3D" id="3.40.50.12230">
    <property type="match status" value="1"/>
</dbReference>
<dbReference type="HOGENOM" id="CLU_033347_1_2_0"/>
<dbReference type="Pfam" id="PF02911">
    <property type="entry name" value="Formyl_trans_C"/>
    <property type="match status" value="1"/>
</dbReference>
<dbReference type="GO" id="GO:0005829">
    <property type="term" value="C:cytosol"/>
    <property type="evidence" value="ECO:0007669"/>
    <property type="project" value="TreeGrafter"/>
</dbReference>
<feature type="domain" description="Formyl transferase N-terminal" evidence="6">
    <location>
        <begin position="6"/>
        <end position="181"/>
    </location>
</feature>
<dbReference type="FunFam" id="3.40.50.12230:FF:000001">
    <property type="entry name" value="Methionyl-tRNA formyltransferase"/>
    <property type="match status" value="1"/>
</dbReference>
<evidence type="ECO:0000313" key="9">
    <source>
        <dbReference type="Proteomes" id="UP000008922"/>
    </source>
</evidence>
<evidence type="ECO:0000256" key="3">
    <source>
        <dbReference type="ARBA" id="ARBA00022679"/>
    </source>
</evidence>
<dbReference type="KEGG" id="atm:ANT_20820"/>
<evidence type="ECO:0000259" key="7">
    <source>
        <dbReference type="Pfam" id="PF02911"/>
    </source>
</evidence>
<dbReference type="GO" id="GO:0004479">
    <property type="term" value="F:methionyl-tRNA formyltransferase activity"/>
    <property type="evidence" value="ECO:0007669"/>
    <property type="project" value="UniProtKB-UniRule"/>
</dbReference>
<dbReference type="NCBIfam" id="TIGR00460">
    <property type="entry name" value="fmt"/>
    <property type="match status" value="1"/>
</dbReference>
<dbReference type="InterPro" id="IPR001555">
    <property type="entry name" value="GART_AS"/>
</dbReference>
<dbReference type="AlphaFoldDB" id="E8MXM7"/>
<dbReference type="InterPro" id="IPR005793">
    <property type="entry name" value="Formyl_trans_C"/>
</dbReference>
<dbReference type="InterPro" id="IPR036477">
    <property type="entry name" value="Formyl_transf_N_sf"/>
</dbReference>
<keyword evidence="3 5" id="KW-0808">Transferase</keyword>
<keyword evidence="4 5" id="KW-0648">Protein biosynthesis</keyword>
<name>E8MXM7_ANATU</name>
<evidence type="ECO:0000259" key="6">
    <source>
        <dbReference type="Pfam" id="PF00551"/>
    </source>
</evidence>
<dbReference type="CDD" id="cd08704">
    <property type="entry name" value="Met_tRNA_FMT_C"/>
    <property type="match status" value="1"/>
</dbReference>
<evidence type="ECO:0000256" key="4">
    <source>
        <dbReference type="ARBA" id="ARBA00022917"/>
    </source>
</evidence>
<keyword evidence="9" id="KW-1185">Reference proteome</keyword>
<dbReference type="HAMAP" id="MF_00182">
    <property type="entry name" value="Formyl_trans"/>
    <property type="match status" value="1"/>
</dbReference>
<dbReference type="InterPro" id="IPR011034">
    <property type="entry name" value="Formyl_transferase-like_C_sf"/>
</dbReference>
<dbReference type="OrthoDB" id="9802815at2"/>
<evidence type="ECO:0000256" key="1">
    <source>
        <dbReference type="ARBA" id="ARBA00010699"/>
    </source>
</evidence>
<dbReference type="eggNOG" id="COG0223">
    <property type="taxonomic scope" value="Bacteria"/>
</dbReference>
<evidence type="ECO:0000313" key="8">
    <source>
        <dbReference type="EMBL" id="BAJ64108.1"/>
    </source>
</evidence>
<comment type="catalytic activity">
    <reaction evidence="5">
        <text>L-methionyl-tRNA(fMet) + (6R)-10-formyltetrahydrofolate = N-formyl-L-methionyl-tRNA(fMet) + (6S)-5,6,7,8-tetrahydrofolate + H(+)</text>
        <dbReference type="Rhea" id="RHEA:24380"/>
        <dbReference type="Rhea" id="RHEA-COMP:9952"/>
        <dbReference type="Rhea" id="RHEA-COMP:9953"/>
        <dbReference type="ChEBI" id="CHEBI:15378"/>
        <dbReference type="ChEBI" id="CHEBI:57453"/>
        <dbReference type="ChEBI" id="CHEBI:78530"/>
        <dbReference type="ChEBI" id="CHEBI:78844"/>
        <dbReference type="ChEBI" id="CHEBI:195366"/>
        <dbReference type="EC" id="2.1.2.9"/>
    </reaction>
</comment>
<feature type="binding site" evidence="5">
    <location>
        <begin position="110"/>
        <end position="113"/>
    </location>
    <ligand>
        <name>(6S)-5,6,7,8-tetrahydrofolate</name>
        <dbReference type="ChEBI" id="CHEBI:57453"/>
    </ligand>
</feature>
<dbReference type="CDD" id="cd08646">
    <property type="entry name" value="FMT_core_Met-tRNA-FMT_N"/>
    <property type="match status" value="1"/>
</dbReference>